<proteinExistence type="predicted"/>
<dbReference type="EMBL" id="MT141317">
    <property type="protein sequence ID" value="QJA58321.1"/>
    <property type="molecule type" value="Genomic_DNA"/>
</dbReference>
<gene>
    <name evidence="2" type="ORF">MM415A02591_0013</name>
    <name evidence="1" type="ORF">MM415B01472_0029</name>
</gene>
<evidence type="ECO:0000313" key="1">
    <source>
        <dbReference type="EMBL" id="QJA58321.1"/>
    </source>
</evidence>
<organism evidence="1">
    <name type="scientific">viral metagenome</name>
    <dbReference type="NCBI Taxonomy" id="1070528"/>
    <lineage>
        <taxon>unclassified sequences</taxon>
        <taxon>metagenomes</taxon>
        <taxon>organismal metagenomes</taxon>
    </lineage>
</organism>
<evidence type="ECO:0000313" key="2">
    <source>
        <dbReference type="EMBL" id="QJA72833.1"/>
    </source>
</evidence>
<name>A0A6M3IM35_9ZZZZ</name>
<sequence length="45" mass="5272">MKILSMEDKKDMCSMECEFTGEEINILVNYAVKMILEESIKNEKI</sequence>
<dbReference type="EMBL" id="MT141981">
    <property type="protein sequence ID" value="QJA72833.1"/>
    <property type="molecule type" value="Genomic_DNA"/>
</dbReference>
<protein>
    <submittedName>
        <fullName evidence="1">Uncharacterized protein</fullName>
    </submittedName>
</protein>
<dbReference type="AlphaFoldDB" id="A0A6M3IM35"/>
<reference evidence="1" key="1">
    <citation type="submission" date="2020-03" db="EMBL/GenBank/DDBJ databases">
        <title>The deep terrestrial virosphere.</title>
        <authorList>
            <person name="Holmfeldt K."/>
            <person name="Nilsson E."/>
            <person name="Simone D."/>
            <person name="Lopez-Fernandez M."/>
            <person name="Wu X."/>
            <person name="de Brujin I."/>
            <person name="Lundin D."/>
            <person name="Andersson A."/>
            <person name="Bertilsson S."/>
            <person name="Dopson M."/>
        </authorList>
    </citation>
    <scope>NUCLEOTIDE SEQUENCE</scope>
    <source>
        <strain evidence="2">MM415A02591</strain>
        <strain evidence="1">MM415B01472</strain>
    </source>
</reference>
<accession>A0A6M3IM35</accession>